<protein>
    <submittedName>
        <fullName evidence="2">Uncharacterized protein</fullName>
    </submittedName>
</protein>
<dbReference type="Proteomes" id="UP000324748">
    <property type="component" value="Unassembled WGS sequence"/>
</dbReference>
<sequence>MHCQLQVDRLPSFRKLPLLEESDVDLEAGTSQLARLCLTLIEITGDGCIGYILPDHWLIGNHFQEIPGKSELGLQSKQREPSFQGGEHCLAPSTSSASLRTQTDPDS</sequence>
<accession>A0A5B0PQP9</accession>
<dbReference type="OrthoDB" id="10337907at2759"/>
<gene>
    <name evidence="2" type="ORF">PGT21_004648</name>
</gene>
<feature type="compositionally biased region" description="Polar residues" evidence="1">
    <location>
        <begin position="92"/>
        <end position="107"/>
    </location>
</feature>
<reference evidence="2 3" key="1">
    <citation type="submission" date="2019-05" db="EMBL/GenBank/DDBJ databases">
        <title>Emergence of the Ug99 lineage of the wheat stem rust pathogen through somatic hybridization.</title>
        <authorList>
            <person name="Li F."/>
            <person name="Upadhyaya N.M."/>
            <person name="Sperschneider J."/>
            <person name="Matny O."/>
            <person name="Nguyen-Phuc H."/>
            <person name="Mago R."/>
            <person name="Raley C."/>
            <person name="Miller M.E."/>
            <person name="Silverstein K.A.T."/>
            <person name="Henningsen E."/>
            <person name="Hirsch C.D."/>
            <person name="Visser B."/>
            <person name="Pretorius Z.A."/>
            <person name="Steffenson B.J."/>
            <person name="Schwessinger B."/>
            <person name="Dodds P.N."/>
            <person name="Figueroa M."/>
        </authorList>
    </citation>
    <scope>NUCLEOTIDE SEQUENCE [LARGE SCALE GENOMIC DNA]</scope>
    <source>
        <strain evidence="2">21-0</strain>
    </source>
</reference>
<feature type="region of interest" description="Disordered" evidence="1">
    <location>
        <begin position="70"/>
        <end position="107"/>
    </location>
</feature>
<proteinExistence type="predicted"/>
<keyword evidence="3" id="KW-1185">Reference proteome</keyword>
<name>A0A5B0PQP9_PUCGR</name>
<dbReference type="EMBL" id="VSWC01000042">
    <property type="protein sequence ID" value="KAA1103032.1"/>
    <property type="molecule type" value="Genomic_DNA"/>
</dbReference>
<evidence type="ECO:0000256" key="1">
    <source>
        <dbReference type="SAM" id="MobiDB-lite"/>
    </source>
</evidence>
<comment type="caution">
    <text evidence="2">The sequence shown here is derived from an EMBL/GenBank/DDBJ whole genome shotgun (WGS) entry which is preliminary data.</text>
</comment>
<evidence type="ECO:0000313" key="2">
    <source>
        <dbReference type="EMBL" id="KAA1103032.1"/>
    </source>
</evidence>
<dbReference type="AlphaFoldDB" id="A0A5B0PQP9"/>
<evidence type="ECO:0000313" key="3">
    <source>
        <dbReference type="Proteomes" id="UP000324748"/>
    </source>
</evidence>
<organism evidence="2 3">
    <name type="scientific">Puccinia graminis f. sp. tritici</name>
    <dbReference type="NCBI Taxonomy" id="56615"/>
    <lineage>
        <taxon>Eukaryota</taxon>
        <taxon>Fungi</taxon>
        <taxon>Dikarya</taxon>
        <taxon>Basidiomycota</taxon>
        <taxon>Pucciniomycotina</taxon>
        <taxon>Pucciniomycetes</taxon>
        <taxon>Pucciniales</taxon>
        <taxon>Pucciniaceae</taxon>
        <taxon>Puccinia</taxon>
    </lineage>
</organism>